<protein>
    <submittedName>
        <fullName evidence="1">Uncharacterized protein</fullName>
    </submittedName>
</protein>
<sequence length="146" mass="16270">MRGPSDHSPMSALNRMIDKAQQHTHSIMVRVPPELKDNPGIKIMVATNSLYHPRMEDHVMLEIDIDEIPPECLCAHIERGKTCYAGCYSFVANAQCQDEERVSKHATAKKHKASAKGGMCFGWGKLFSGFGLVCIDEEAEFGKHLN</sequence>
<dbReference type="Proteomes" id="UP000240883">
    <property type="component" value="Unassembled WGS sequence"/>
</dbReference>
<organism evidence="1 2">
    <name type="scientific">Corynespora cassiicola Philippines</name>
    <dbReference type="NCBI Taxonomy" id="1448308"/>
    <lineage>
        <taxon>Eukaryota</taxon>
        <taxon>Fungi</taxon>
        <taxon>Dikarya</taxon>
        <taxon>Ascomycota</taxon>
        <taxon>Pezizomycotina</taxon>
        <taxon>Dothideomycetes</taxon>
        <taxon>Pleosporomycetidae</taxon>
        <taxon>Pleosporales</taxon>
        <taxon>Corynesporascaceae</taxon>
        <taxon>Corynespora</taxon>
    </lineage>
</organism>
<dbReference type="EMBL" id="KZ678128">
    <property type="protein sequence ID" value="PSN74232.1"/>
    <property type="molecule type" value="Genomic_DNA"/>
</dbReference>
<evidence type="ECO:0000313" key="2">
    <source>
        <dbReference type="Proteomes" id="UP000240883"/>
    </source>
</evidence>
<proteinExistence type="predicted"/>
<keyword evidence="2" id="KW-1185">Reference proteome</keyword>
<reference evidence="1 2" key="1">
    <citation type="journal article" date="2018" name="Front. Microbiol.">
        <title>Genome-Wide Analysis of Corynespora cassiicola Leaf Fall Disease Putative Effectors.</title>
        <authorList>
            <person name="Lopez D."/>
            <person name="Ribeiro S."/>
            <person name="Label P."/>
            <person name="Fumanal B."/>
            <person name="Venisse J.S."/>
            <person name="Kohler A."/>
            <person name="de Oliveira R.R."/>
            <person name="Labutti K."/>
            <person name="Lipzen A."/>
            <person name="Lail K."/>
            <person name="Bauer D."/>
            <person name="Ohm R.A."/>
            <person name="Barry K.W."/>
            <person name="Spatafora J."/>
            <person name="Grigoriev I.V."/>
            <person name="Martin F.M."/>
            <person name="Pujade-Renaud V."/>
        </authorList>
    </citation>
    <scope>NUCLEOTIDE SEQUENCE [LARGE SCALE GENOMIC DNA]</scope>
    <source>
        <strain evidence="1 2">Philippines</strain>
    </source>
</reference>
<accession>A0A2T2P991</accession>
<name>A0A2T2P991_CORCC</name>
<dbReference type="AlphaFoldDB" id="A0A2T2P991"/>
<evidence type="ECO:0000313" key="1">
    <source>
        <dbReference type="EMBL" id="PSN74232.1"/>
    </source>
</evidence>
<gene>
    <name evidence="1" type="ORF">BS50DRAFT_11131</name>
</gene>